<dbReference type="RefSeq" id="WP_142100358.1">
    <property type="nucleotide sequence ID" value="NZ_VIGH01000006.1"/>
</dbReference>
<evidence type="ECO:0000256" key="8">
    <source>
        <dbReference type="ARBA" id="ARBA00023136"/>
    </source>
</evidence>
<evidence type="ECO:0000256" key="11">
    <source>
        <dbReference type="SAM" id="MobiDB-lite"/>
    </source>
</evidence>
<dbReference type="CDD" id="cd04590">
    <property type="entry name" value="CBS_pair_CorC_HlyC_assoc"/>
    <property type="match status" value="1"/>
</dbReference>
<dbReference type="PROSITE" id="PS51846">
    <property type="entry name" value="CNNM"/>
    <property type="match status" value="1"/>
</dbReference>
<evidence type="ECO:0000256" key="1">
    <source>
        <dbReference type="ARBA" id="ARBA00004651"/>
    </source>
</evidence>
<protein>
    <submittedName>
        <fullName evidence="14">HlyC/CorC family transporter</fullName>
    </submittedName>
</protein>
<feature type="region of interest" description="Disordered" evidence="11">
    <location>
        <begin position="445"/>
        <end position="465"/>
    </location>
</feature>
<dbReference type="InterPro" id="IPR005170">
    <property type="entry name" value="Transptr-assoc_dom"/>
</dbReference>
<sequence length="465" mass="49333">MQIALTVVSLIGFLALTAGTALFVAAEFSLTALERSTVDAHARGGDRRSRQVQHAHRTLSFQLSGAQLGITITTLITGYIAEPVLAKFITPILSAMNVSESVASGISLAAALIIATSLSMVFGELVPKNLAIAHPLGIARFTAGAMAGFSKVFKWAINGLNGTANWVVRRLGIEPAEELRSARSPQELGSLVRISARRGALDPATALLVDRSLRFGERSAEELMTPRVKIETLEIRDTVADLIDAASRTGFSRFPVVDGDLDDTVGVVHIKQAFVVPTTGRATTPLIALAQKVPVVPSSLDGDAVMEQVRADGMQVALVVDEYGGTAGMVTMEDLIEEIVGDVRDEHDDPEIEVQRSGDSWICSGLLRIDEVSRATGYAAPEGEYDTLGGLVLAHLGRIPEVDDEVVLPNPAGDGRPDAHGGWIARVTGMDGRRIDRVSLTPVPAEEISKHAATASTDTEESTHG</sequence>
<evidence type="ECO:0000256" key="7">
    <source>
        <dbReference type="ARBA" id="ARBA00023122"/>
    </source>
</evidence>
<name>A0A541B7D2_9NOCA</name>
<keyword evidence="15" id="KW-1185">Reference proteome</keyword>
<evidence type="ECO:0000256" key="2">
    <source>
        <dbReference type="ARBA" id="ARBA00006337"/>
    </source>
</evidence>
<comment type="caution">
    <text evidence="14">The sequence shown here is derived from an EMBL/GenBank/DDBJ whole genome shotgun (WGS) entry which is preliminary data.</text>
</comment>
<keyword evidence="8 10" id="KW-0472">Membrane</keyword>
<dbReference type="InterPro" id="IPR002550">
    <property type="entry name" value="CNNM"/>
</dbReference>
<dbReference type="PANTHER" id="PTHR43099:SF6">
    <property type="entry name" value="UPF0053 PROTEIN RV1842C"/>
    <property type="match status" value="1"/>
</dbReference>
<dbReference type="Pfam" id="PF01595">
    <property type="entry name" value="CNNM"/>
    <property type="match status" value="1"/>
</dbReference>
<dbReference type="InterPro" id="IPR000644">
    <property type="entry name" value="CBS_dom"/>
</dbReference>
<dbReference type="Pfam" id="PF03471">
    <property type="entry name" value="CorC_HlyC"/>
    <property type="match status" value="1"/>
</dbReference>
<dbReference type="Proteomes" id="UP000316256">
    <property type="component" value="Unassembled WGS sequence"/>
</dbReference>
<evidence type="ECO:0000259" key="13">
    <source>
        <dbReference type="PROSITE" id="PS51846"/>
    </source>
</evidence>
<evidence type="ECO:0000313" key="14">
    <source>
        <dbReference type="EMBL" id="TQF68236.1"/>
    </source>
</evidence>
<dbReference type="SUPFAM" id="SSF56176">
    <property type="entry name" value="FAD-binding/transporter-associated domain-like"/>
    <property type="match status" value="1"/>
</dbReference>
<dbReference type="GO" id="GO:0005886">
    <property type="term" value="C:plasma membrane"/>
    <property type="evidence" value="ECO:0007669"/>
    <property type="project" value="UniProtKB-SubCell"/>
</dbReference>
<proteinExistence type="inferred from homology"/>
<reference evidence="14 15" key="1">
    <citation type="submission" date="2019-06" db="EMBL/GenBank/DDBJ databases">
        <title>Rhodococcus spaelei sp. nov., isolated from a cave.</title>
        <authorList>
            <person name="Lee S.D."/>
        </authorList>
    </citation>
    <scope>NUCLEOTIDE SEQUENCE [LARGE SCALE GENOMIC DNA]</scope>
    <source>
        <strain evidence="14 15">C9-5</strain>
    </source>
</reference>
<evidence type="ECO:0000256" key="6">
    <source>
        <dbReference type="ARBA" id="ARBA00022989"/>
    </source>
</evidence>
<organism evidence="14 15">
    <name type="scientific">Rhodococcus spelaei</name>
    <dbReference type="NCBI Taxonomy" id="2546320"/>
    <lineage>
        <taxon>Bacteria</taxon>
        <taxon>Bacillati</taxon>
        <taxon>Actinomycetota</taxon>
        <taxon>Actinomycetes</taxon>
        <taxon>Mycobacteriales</taxon>
        <taxon>Nocardiaceae</taxon>
        <taxon>Rhodococcus</taxon>
    </lineage>
</organism>
<dbReference type="Gene3D" id="3.10.580.10">
    <property type="entry name" value="CBS-domain"/>
    <property type="match status" value="1"/>
</dbReference>
<accession>A0A541B7D2</accession>
<keyword evidence="6 10" id="KW-1133">Transmembrane helix</keyword>
<dbReference type="GO" id="GO:0050660">
    <property type="term" value="F:flavin adenine dinucleotide binding"/>
    <property type="evidence" value="ECO:0007669"/>
    <property type="project" value="InterPro"/>
</dbReference>
<evidence type="ECO:0000256" key="5">
    <source>
        <dbReference type="ARBA" id="ARBA00022737"/>
    </source>
</evidence>
<dbReference type="SUPFAM" id="SSF54631">
    <property type="entry name" value="CBS-domain pair"/>
    <property type="match status" value="1"/>
</dbReference>
<dbReference type="InterPro" id="IPR044751">
    <property type="entry name" value="Ion_transp-like_CBS"/>
</dbReference>
<keyword evidence="5" id="KW-0677">Repeat</keyword>
<feature type="domain" description="CBS" evidence="12">
    <location>
        <begin position="289"/>
        <end position="346"/>
    </location>
</feature>
<dbReference type="OrthoDB" id="110231at2"/>
<dbReference type="EMBL" id="VIGH01000006">
    <property type="protein sequence ID" value="TQF68236.1"/>
    <property type="molecule type" value="Genomic_DNA"/>
</dbReference>
<feature type="domain" description="CBS" evidence="12">
    <location>
        <begin position="224"/>
        <end position="283"/>
    </location>
</feature>
<evidence type="ECO:0000256" key="10">
    <source>
        <dbReference type="PROSITE-ProRule" id="PRU01193"/>
    </source>
</evidence>
<dbReference type="PANTHER" id="PTHR43099">
    <property type="entry name" value="UPF0053 PROTEIN YRKA"/>
    <property type="match status" value="1"/>
</dbReference>
<gene>
    <name evidence="14" type="ORF">FK531_14070</name>
</gene>
<dbReference type="InterPro" id="IPR051676">
    <property type="entry name" value="UPF0053_domain"/>
</dbReference>
<evidence type="ECO:0000256" key="3">
    <source>
        <dbReference type="ARBA" id="ARBA00022475"/>
    </source>
</evidence>
<keyword evidence="4 10" id="KW-0812">Transmembrane</keyword>
<dbReference type="PROSITE" id="PS51371">
    <property type="entry name" value="CBS"/>
    <property type="match status" value="2"/>
</dbReference>
<evidence type="ECO:0000256" key="4">
    <source>
        <dbReference type="ARBA" id="ARBA00022692"/>
    </source>
</evidence>
<dbReference type="SMART" id="SM01091">
    <property type="entry name" value="CorC_HlyC"/>
    <property type="match status" value="1"/>
</dbReference>
<dbReference type="Pfam" id="PF00571">
    <property type="entry name" value="CBS"/>
    <property type="match status" value="2"/>
</dbReference>
<dbReference type="InterPro" id="IPR046342">
    <property type="entry name" value="CBS_dom_sf"/>
</dbReference>
<feature type="domain" description="CNNM transmembrane" evidence="13">
    <location>
        <begin position="2"/>
        <end position="205"/>
    </location>
</feature>
<dbReference type="Gene3D" id="3.30.465.10">
    <property type="match status" value="1"/>
</dbReference>
<dbReference type="InterPro" id="IPR016169">
    <property type="entry name" value="FAD-bd_PCMH_sub2"/>
</dbReference>
<comment type="subcellular location">
    <subcellularLocation>
        <location evidence="1">Cell membrane</location>
        <topology evidence="1">Multi-pass membrane protein</topology>
    </subcellularLocation>
</comment>
<evidence type="ECO:0000259" key="12">
    <source>
        <dbReference type="PROSITE" id="PS51371"/>
    </source>
</evidence>
<evidence type="ECO:0000256" key="9">
    <source>
        <dbReference type="PROSITE-ProRule" id="PRU00703"/>
    </source>
</evidence>
<dbReference type="AlphaFoldDB" id="A0A541B7D2"/>
<evidence type="ECO:0000313" key="15">
    <source>
        <dbReference type="Proteomes" id="UP000316256"/>
    </source>
</evidence>
<dbReference type="InterPro" id="IPR036318">
    <property type="entry name" value="FAD-bd_PCMH-like_sf"/>
</dbReference>
<comment type="similarity">
    <text evidence="2">Belongs to the UPF0053 family.</text>
</comment>
<keyword evidence="3" id="KW-1003">Cell membrane</keyword>
<keyword evidence="7 9" id="KW-0129">CBS domain</keyword>